<gene>
    <name evidence="7" type="ORF">WMY93_010035</name>
</gene>
<evidence type="ECO:0000313" key="7">
    <source>
        <dbReference type="EMBL" id="KAK7918751.1"/>
    </source>
</evidence>
<dbReference type="PROSITE" id="PS50011">
    <property type="entry name" value="PROTEIN_KINASE_DOM"/>
    <property type="match status" value="1"/>
</dbReference>
<dbReference type="GO" id="GO:0007224">
    <property type="term" value="P:smoothened signaling pathway"/>
    <property type="evidence" value="ECO:0007669"/>
    <property type="project" value="TreeGrafter"/>
</dbReference>
<dbReference type="GO" id="GO:0046332">
    <property type="term" value="F:SMAD binding"/>
    <property type="evidence" value="ECO:0007669"/>
    <property type="project" value="TreeGrafter"/>
</dbReference>
<dbReference type="Gene3D" id="3.30.200.20">
    <property type="entry name" value="Phosphorylase Kinase, domain 1"/>
    <property type="match status" value="1"/>
</dbReference>
<comment type="caution">
    <text evidence="7">The sequence shown here is derived from an EMBL/GenBank/DDBJ whole genome shotgun (WGS) entry which is preliminary data.</text>
</comment>
<dbReference type="GO" id="GO:0042771">
    <property type="term" value="P:intrinsic apoptotic signaling pathway in response to DNA damage by p53 class mediator"/>
    <property type="evidence" value="ECO:0007669"/>
    <property type="project" value="TreeGrafter"/>
</dbReference>
<keyword evidence="1" id="KW-0723">Serine/threonine-protein kinase</keyword>
<dbReference type="InterPro" id="IPR000719">
    <property type="entry name" value="Prot_kinase_dom"/>
</dbReference>
<evidence type="ECO:0000313" key="8">
    <source>
        <dbReference type="Proteomes" id="UP001460270"/>
    </source>
</evidence>
<keyword evidence="4" id="KW-0418">Kinase</keyword>
<sequence>MDLKVNPDDIYEQLKLMGEGTFGKVTKCRNKNTGEIVAVKKITVDHDADNVIARELSMLRAIRYLDKEVSNIIKFNQHFESPTGDHYLEFEALDQSVFDLQRRRKKAFSLKQIRVMGEQLFVALDALKGLGVMHTDIKSDNIMLVAHKEKPFKVKLIDFGLGLLKSRARVGMTLSTLPHRAPEVTLGLPLSEAVDMWSLGVCLLEWYLQMYPFNPRSPYDHVKQICHVLGVPDDYEMAQSLFGREYFIWVISKWRLRTPHEYRFRTGEEPEIGENPLEPARNLNDVVMHFYPEVVGFEMVDRMMFLDLLQKIFVLNPEERITPEEALKHPFISMSHISKAFNYALDSARMMNFKSVEDSDEEVEDQNNLDMLERRTNVNTGSMDFYLYRSEQVDLKSGSQSLVELPHGTSEDEGRQAPTTDITFLDELFKKGDPQDITQMLNFLEMTSVDPPVSDSNCRILPERADKKMIICLSPPLRNSPESPVVSKSEDKDRQAPTIDITFLDELFKKGEVITQMQNFLEMTSEHPPLPKSNCRTLPEGADEEFVVCQSPPLRNSPENPVVQSENVRWRKELEDTEGPFMMPKMESRTINIFRRDEAATCEARSRLPVIDFAEPSPNSAQALENAEEVIRQQPLPFANIMEEQALDPEEENSLWFPALIQPVLNYIRPFSQCLDFRVWASLLRLLTFQQLLAQALAKQHPVVLKRFISVQQQHAELHS</sequence>
<evidence type="ECO:0000256" key="2">
    <source>
        <dbReference type="ARBA" id="ARBA00022679"/>
    </source>
</evidence>
<feature type="domain" description="Protein kinase" evidence="6">
    <location>
        <begin position="11"/>
        <end position="332"/>
    </location>
</feature>
<evidence type="ECO:0000259" key="6">
    <source>
        <dbReference type="PROSITE" id="PS50011"/>
    </source>
</evidence>
<dbReference type="PROSITE" id="PS00108">
    <property type="entry name" value="PROTEIN_KINASE_ST"/>
    <property type="match status" value="1"/>
</dbReference>
<evidence type="ECO:0000256" key="3">
    <source>
        <dbReference type="ARBA" id="ARBA00022741"/>
    </source>
</evidence>
<keyword evidence="5" id="KW-0067">ATP-binding</keyword>
<dbReference type="SMART" id="SM00220">
    <property type="entry name" value="S_TKc"/>
    <property type="match status" value="1"/>
</dbReference>
<organism evidence="7 8">
    <name type="scientific">Mugilogobius chulae</name>
    <name type="common">yellowstripe goby</name>
    <dbReference type="NCBI Taxonomy" id="88201"/>
    <lineage>
        <taxon>Eukaryota</taxon>
        <taxon>Metazoa</taxon>
        <taxon>Chordata</taxon>
        <taxon>Craniata</taxon>
        <taxon>Vertebrata</taxon>
        <taxon>Euteleostomi</taxon>
        <taxon>Actinopterygii</taxon>
        <taxon>Neopterygii</taxon>
        <taxon>Teleostei</taxon>
        <taxon>Neoteleostei</taxon>
        <taxon>Acanthomorphata</taxon>
        <taxon>Gobiaria</taxon>
        <taxon>Gobiiformes</taxon>
        <taxon>Gobioidei</taxon>
        <taxon>Gobiidae</taxon>
        <taxon>Gobionellinae</taxon>
        <taxon>Mugilogobius</taxon>
    </lineage>
</organism>
<dbReference type="AlphaFoldDB" id="A0AAW0PBY2"/>
<keyword evidence="3" id="KW-0547">Nucleotide-binding</keyword>
<dbReference type="InterPro" id="IPR050494">
    <property type="entry name" value="Ser_Thr_dual-spec_kinase"/>
</dbReference>
<name>A0AAW0PBY2_9GOBI</name>
<dbReference type="GO" id="GO:0005737">
    <property type="term" value="C:cytoplasm"/>
    <property type="evidence" value="ECO:0007669"/>
    <property type="project" value="TreeGrafter"/>
</dbReference>
<dbReference type="EMBL" id="JBBPFD010000007">
    <property type="protein sequence ID" value="KAK7918751.1"/>
    <property type="molecule type" value="Genomic_DNA"/>
</dbReference>
<dbReference type="Pfam" id="PF00069">
    <property type="entry name" value="Pkinase"/>
    <property type="match status" value="1"/>
</dbReference>
<dbReference type="Proteomes" id="UP001460270">
    <property type="component" value="Unassembled WGS sequence"/>
</dbReference>
<dbReference type="PANTHER" id="PTHR24058:SF53">
    <property type="entry name" value="HOMEODOMAIN-INTERACTING PROTEIN KINASE 2"/>
    <property type="match status" value="1"/>
</dbReference>
<keyword evidence="2" id="KW-0808">Transferase</keyword>
<dbReference type="InterPro" id="IPR008271">
    <property type="entry name" value="Ser/Thr_kinase_AS"/>
</dbReference>
<dbReference type="GO" id="GO:0003713">
    <property type="term" value="F:transcription coactivator activity"/>
    <property type="evidence" value="ECO:0007669"/>
    <property type="project" value="TreeGrafter"/>
</dbReference>
<dbReference type="GO" id="GO:0016605">
    <property type="term" value="C:PML body"/>
    <property type="evidence" value="ECO:0007669"/>
    <property type="project" value="TreeGrafter"/>
</dbReference>
<reference evidence="8" key="1">
    <citation type="submission" date="2024-04" db="EMBL/GenBank/DDBJ databases">
        <title>Salinicola lusitanus LLJ914,a marine bacterium isolated from the Okinawa Trough.</title>
        <authorList>
            <person name="Li J."/>
        </authorList>
    </citation>
    <scope>NUCLEOTIDE SEQUENCE [LARGE SCALE GENOMIC DNA]</scope>
</reference>
<protein>
    <recommendedName>
        <fullName evidence="6">Protein kinase domain-containing protein</fullName>
    </recommendedName>
</protein>
<evidence type="ECO:0000256" key="4">
    <source>
        <dbReference type="ARBA" id="ARBA00022777"/>
    </source>
</evidence>
<proteinExistence type="predicted"/>
<evidence type="ECO:0000256" key="5">
    <source>
        <dbReference type="ARBA" id="ARBA00022840"/>
    </source>
</evidence>
<dbReference type="InterPro" id="IPR011009">
    <property type="entry name" value="Kinase-like_dom_sf"/>
</dbReference>
<dbReference type="GO" id="GO:0045944">
    <property type="term" value="P:positive regulation of transcription by RNA polymerase II"/>
    <property type="evidence" value="ECO:0007669"/>
    <property type="project" value="TreeGrafter"/>
</dbReference>
<dbReference type="Gene3D" id="1.10.510.10">
    <property type="entry name" value="Transferase(Phosphotransferase) domain 1"/>
    <property type="match status" value="1"/>
</dbReference>
<dbReference type="GO" id="GO:0005524">
    <property type="term" value="F:ATP binding"/>
    <property type="evidence" value="ECO:0007669"/>
    <property type="project" value="UniProtKB-KW"/>
</dbReference>
<accession>A0AAW0PBY2</accession>
<evidence type="ECO:0000256" key="1">
    <source>
        <dbReference type="ARBA" id="ARBA00022527"/>
    </source>
</evidence>
<dbReference type="GO" id="GO:0004674">
    <property type="term" value="F:protein serine/threonine kinase activity"/>
    <property type="evidence" value="ECO:0007669"/>
    <property type="project" value="UniProtKB-KW"/>
</dbReference>
<dbReference type="PANTHER" id="PTHR24058">
    <property type="entry name" value="DUAL SPECIFICITY PROTEIN KINASE"/>
    <property type="match status" value="1"/>
</dbReference>
<dbReference type="GO" id="GO:0003714">
    <property type="term" value="F:transcription corepressor activity"/>
    <property type="evidence" value="ECO:0007669"/>
    <property type="project" value="TreeGrafter"/>
</dbReference>
<dbReference type="SUPFAM" id="SSF56112">
    <property type="entry name" value="Protein kinase-like (PK-like)"/>
    <property type="match status" value="1"/>
</dbReference>
<dbReference type="GO" id="GO:0004713">
    <property type="term" value="F:protein tyrosine kinase activity"/>
    <property type="evidence" value="ECO:0007669"/>
    <property type="project" value="TreeGrafter"/>
</dbReference>
<keyword evidence="8" id="KW-1185">Reference proteome</keyword>